<dbReference type="InParanoid" id="A0A6P8ZCV8"/>
<name>A0A6P8ZCV8_THRPL</name>
<dbReference type="AlphaFoldDB" id="A0A6P8ZCV8"/>
<evidence type="ECO:0000313" key="3">
    <source>
        <dbReference type="Proteomes" id="UP000515158"/>
    </source>
</evidence>
<dbReference type="RefSeq" id="XP_034246822.1">
    <property type="nucleotide sequence ID" value="XM_034390931.1"/>
</dbReference>
<evidence type="ECO:0000256" key="2">
    <source>
        <dbReference type="SAM" id="SignalP"/>
    </source>
</evidence>
<feature type="chain" id="PRO_5027851667" evidence="2">
    <location>
        <begin position="24"/>
        <end position="238"/>
    </location>
</feature>
<reference evidence="4" key="1">
    <citation type="submission" date="2025-08" db="UniProtKB">
        <authorList>
            <consortium name="RefSeq"/>
        </authorList>
    </citation>
    <scope>IDENTIFICATION</scope>
    <source>
        <tissue evidence="4">Total insect</tissue>
    </source>
</reference>
<dbReference type="OrthoDB" id="7471083at2759"/>
<protein>
    <submittedName>
        <fullName evidence="4">Repetitive proline-rich cell wall protein 1-like</fullName>
    </submittedName>
</protein>
<organism evidence="4">
    <name type="scientific">Thrips palmi</name>
    <name type="common">Melon thrips</name>
    <dbReference type="NCBI Taxonomy" id="161013"/>
    <lineage>
        <taxon>Eukaryota</taxon>
        <taxon>Metazoa</taxon>
        <taxon>Ecdysozoa</taxon>
        <taxon>Arthropoda</taxon>
        <taxon>Hexapoda</taxon>
        <taxon>Insecta</taxon>
        <taxon>Pterygota</taxon>
        <taxon>Neoptera</taxon>
        <taxon>Paraneoptera</taxon>
        <taxon>Thysanoptera</taxon>
        <taxon>Terebrantia</taxon>
        <taxon>Thripoidea</taxon>
        <taxon>Thripidae</taxon>
        <taxon>Thrips</taxon>
    </lineage>
</organism>
<dbReference type="Proteomes" id="UP000515158">
    <property type="component" value="Unplaced"/>
</dbReference>
<keyword evidence="3" id="KW-1185">Reference proteome</keyword>
<feature type="signal peptide" evidence="2">
    <location>
        <begin position="1"/>
        <end position="23"/>
    </location>
</feature>
<dbReference type="KEGG" id="tpal:117648427"/>
<evidence type="ECO:0000256" key="1">
    <source>
        <dbReference type="SAM" id="MobiDB-lite"/>
    </source>
</evidence>
<sequence>MLAVTLTASEKVLLLTALAEALAEPRVWEPLQPVSVARAYPAPPGPPAGLARDFDDYDGPLVRDRGGLREPVIRDPGFRDPVIRDPGFRDPGFRDPGFRDPGFRDPVLRDPVLRDPGFRDPVLRDSVVRDAVDRVLVTSRDGRATLFERVIPDDVHAERQVMYERMQPVQPMLPVQPRMLLERAVAPPGPPGYDRGDWGAYLPAGEPALDRGDHLYHPGDYVFVPVPAVPRGRAYRES</sequence>
<keyword evidence="2" id="KW-0732">Signal</keyword>
<gene>
    <name evidence="4" type="primary">LOC117648427</name>
</gene>
<feature type="region of interest" description="Disordered" evidence="1">
    <location>
        <begin position="80"/>
        <end position="101"/>
    </location>
</feature>
<dbReference type="GeneID" id="117648427"/>
<evidence type="ECO:0000313" key="4">
    <source>
        <dbReference type="RefSeq" id="XP_034246822.1"/>
    </source>
</evidence>
<accession>A0A6P8ZCV8</accession>
<proteinExistence type="predicted"/>